<gene>
    <name evidence="1" type="ORF">CARN7_1271</name>
</gene>
<comment type="caution">
    <text evidence="1">The sequence shown here is derived from an EMBL/GenBank/DDBJ whole genome shotgun (WGS) entry which is preliminary data.</text>
</comment>
<proteinExistence type="predicted"/>
<evidence type="ECO:0000313" key="1">
    <source>
        <dbReference type="EMBL" id="CBI10490.1"/>
    </source>
</evidence>
<accession>E6QTB8</accession>
<sequence>MRFPVEAKGGTLAEQAAEMWVNIAPLKLTLDEWEAGGLLGDASTNAKKSECIDD</sequence>
<reference evidence="1" key="1">
    <citation type="submission" date="2009-10" db="EMBL/GenBank/DDBJ databases">
        <title>Diversity of trophic interactions inside an arsenic-rich microbial ecosystem.</title>
        <authorList>
            <person name="Bertin P.N."/>
            <person name="Heinrich-Salmeron A."/>
            <person name="Pelletier E."/>
            <person name="Goulhen-Chollet F."/>
            <person name="Arsene-Ploetze F."/>
            <person name="Gallien S."/>
            <person name="Calteau A."/>
            <person name="Vallenet D."/>
            <person name="Casiot C."/>
            <person name="Chane-Woon-Ming B."/>
            <person name="Giloteaux L."/>
            <person name="Barakat M."/>
            <person name="Bonnefoy V."/>
            <person name="Bruneel O."/>
            <person name="Chandler M."/>
            <person name="Cleiss J."/>
            <person name="Duran R."/>
            <person name="Elbaz-Poulichet F."/>
            <person name="Fonknechten N."/>
            <person name="Lauga B."/>
            <person name="Mornico D."/>
            <person name="Ortet P."/>
            <person name="Schaeffer C."/>
            <person name="Siguier P."/>
            <person name="Alexander Thil Smith A."/>
            <person name="Van Dorsselaer A."/>
            <person name="Weissenbach J."/>
            <person name="Medigue C."/>
            <person name="Le Paslier D."/>
        </authorList>
    </citation>
    <scope>NUCLEOTIDE SEQUENCE</scope>
</reference>
<dbReference type="EMBL" id="CABR01000085">
    <property type="protein sequence ID" value="CBI10490.1"/>
    <property type="molecule type" value="Genomic_DNA"/>
</dbReference>
<name>E6QTB8_9ZZZZ</name>
<dbReference type="AlphaFoldDB" id="E6QTB8"/>
<protein>
    <submittedName>
        <fullName evidence="1">Putative kinetochore protein SPC24</fullName>
    </submittedName>
</protein>
<organism evidence="1">
    <name type="scientific">mine drainage metagenome</name>
    <dbReference type="NCBI Taxonomy" id="410659"/>
    <lineage>
        <taxon>unclassified sequences</taxon>
        <taxon>metagenomes</taxon>
        <taxon>ecological metagenomes</taxon>
    </lineage>
</organism>